<evidence type="ECO:0000313" key="1">
    <source>
        <dbReference type="EMBL" id="KAB0668979.1"/>
    </source>
</evidence>
<gene>
    <name evidence="1" type="ORF">F6V30_14170</name>
</gene>
<accession>A0ABQ6TL38</accession>
<reference evidence="1 2" key="1">
    <citation type="journal article" date="2020" name="Microorganisms">
        <title>Description of Three Novel Members in the Family Geobacteraceae, Oryzomonas japonicum gen. nov., sp. nov., Oryzomonas sagensis sp. nov., and Oryzomonas ruber sp. nov.</title>
        <authorList>
            <person name="Xu Z."/>
            <person name="Masuda Y."/>
            <person name="Hayakawa C."/>
            <person name="Ushijima N."/>
            <person name="Kawano K."/>
            <person name="Shiratori Y."/>
            <person name="Senoo K."/>
            <person name="Itoh H."/>
        </authorList>
    </citation>
    <scope>NUCLEOTIDE SEQUENCE [LARGE SCALE GENOMIC DNA]</scope>
    <source>
        <strain evidence="1 2">Red100</strain>
    </source>
</reference>
<protein>
    <submittedName>
        <fullName evidence="1">Uncharacterized protein</fullName>
    </submittedName>
</protein>
<organism evidence="1 2">
    <name type="scientific">Oryzomonas sagensis</name>
    <dbReference type="NCBI Taxonomy" id="2603857"/>
    <lineage>
        <taxon>Bacteria</taxon>
        <taxon>Pseudomonadati</taxon>
        <taxon>Thermodesulfobacteriota</taxon>
        <taxon>Desulfuromonadia</taxon>
        <taxon>Geobacterales</taxon>
        <taxon>Geobacteraceae</taxon>
        <taxon>Oryzomonas</taxon>
    </lineage>
</organism>
<dbReference type="EMBL" id="VZRA01000004">
    <property type="protein sequence ID" value="KAB0668979.1"/>
    <property type="molecule type" value="Genomic_DNA"/>
</dbReference>
<proteinExistence type="predicted"/>
<dbReference type="RefSeq" id="WP_151157614.1">
    <property type="nucleotide sequence ID" value="NZ_VZRA01000004.1"/>
</dbReference>
<comment type="caution">
    <text evidence="1">The sequence shown here is derived from an EMBL/GenBank/DDBJ whole genome shotgun (WGS) entry which is preliminary data.</text>
</comment>
<name>A0ABQ6TL38_9BACT</name>
<keyword evidence="2" id="KW-1185">Reference proteome</keyword>
<sequence length="122" mass="13727">MKAYKPLQDAFRKMDTSTVHWHKTSKFPKTMETANAVLYRDAVVDASTLAYLAHCLGLSNAQVVAVLDQYAKDAPKKAAETAILKKLIAPIDLNRDEQDLIEKIRKLDDAKRKLVAEMVRSL</sequence>
<dbReference type="Proteomes" id="UP000798046">
    <property type="component" value="Unassembled WGS sequence"/>
</dbReference>
<evidence type="ECO:0000313" key="2">
    <source>
        <dbReference type="Proteomes" id="UP000798046"/>
    </source>
</evidence>